<evidence type="ECO:0000256" key="1">
    <source>
        <dbReference type="SAM" id="Phobius"/>
    </source>
</evidence>
<protein>
    <submittedName>
        <fullName evidence="2">Uncharacterized protein</fullName>
    </submittedName>
</protein>
<feature type="transmembrane region" description="Helical" evidence="1">
    <location>
        <begin position="23"/>
        <end position="43"/>
    </location>
</feature>
<proteinExistence type="predicted"/>
<dbReference type="Proteomes" id="UP000192761">
    <property type="component" value="Unassembled WGS sequence"/>
</dbReference>
<dbReference type="RefSeq" id="WP_084092551.1">
    <property type="nucleotide sequence ID" value="NZ_FWXD01000029.1"/>
</dbReference>
<gene>
    <name evidence="2" type="ORF">SAMN02745857_03607</name>
</gene>
<keyword evidence="3" id="KW-1185">Reference proteome</keyword>
<reference evidence="2 3" key="1">
    <citation type="submission" date="2017-04" db="EMBL/GenBank/DDBJ databases">
        <authorList>
            <person name="Afonso C.L."/>
            <person name="Miller P.J."/>
            <person name="Scott M.A."/>
            <person name="Spackman E."/>
            <person name="Goraichik I."/>
            <person name="Dimitrov K.M."/>
            <person name="Suarez D.L."/>
            <person name="Swayne D.E."/>
        </authorList>
    </citation>
    <scope>NUCLEOTIDE SEQUENCE [LARGE SCALE GENOMIC DNA]</scope>
    <source>
        <strain evidence="2 3">DSM 23236</strain>
    </source>
</reference>
<sequence length="175" mass="19700">MADPGSAQDTWLAPTPRQRWRNWALLLLGVALVTVLALARQPLLARLGTLPVCRQLLWAQGLLLLPVCMPLLFSLSLAHSAWLMFRHRRWPLRGNWLLRPTRVKGWPEIRWQAWKQASGAALMLLITPWLFYLLFSLPMFDAQQVAKRCPGNPLATVAGQGTLLSLPAQNPSPLD</sequence>
<dbReference type="AlphaFoldDB" id="A0A1W1XZ07"/>
<evidence type="ECO:0000313" key="2">
    <source>
        <dbReference type="EMBL" id="SMC29105.1"/>
    </source>
</evidence>
<dbReference type="STRING" id="1121001.SAMN02745857_03607"/>
<keyword evidence="1" id="KW-0812">Transmembrane</keyword>
<name>A0A1W1XZ07_9NEIS</name>
<organism evidence="2 3">
    <name type="scientific">Andreprevotia lacus DSM 23236</name>
    <dbReference type="NCBI Taxonomy" id="1121001"/>
    <lineage>
        <taxon>Bacteria</taxon>
        <taxon>Pseudomonadati</taxon>
        <taxon>Pseudomonadota</taxon>
        <taxon>Betaproteobacteria</taxon>
        <taxon>Neisseriales</taxon>
        <taxon>Chitinibacteraceae</taxon>
        <taxon>Andreprevotia</taxon>
    </lineage>
</organism>
<feature type="transmembrane region" description="Helical" evidence="1">
    <location>
        <begin position="120"/>
        <end position="140"/>
    </location>
</feature>
<feature type="transmembrane region" description="Helical" evidence="1">
    <location>
        <begin position="63"/>
        <end position="85"/>
    </location>
</feature>
<evidence type="ECO:0000313" key="3">
    <source>
        <dbReference type="Proteomes" id="UP000192761"/>
    </source>
</evidence>
<keyword evidence="1" id="KW-1133">Transmembrane helix</keyword>
<accession>A0A1W1XZ07</accession>
<keyword evidence="1" id="KW-0472">Membrane</keyword>
<dbReference type="EMBL" id="FWXD01000029">
    <property type="protein sequence ID" value="SMC29105.1"/>
    <property type="molecule type" value="Genomic_DNA"/>
</dbReference>